<dbReference type="AlphaFoldDB" id="A0A380WEP4"/>
<name>A0A380WEP4_AMIAI</name>
<gene>
    <name evidence="1" type="primary">kynB</name>
    <name evidence="1" type="ORF">NCTC10684_00569</name>
</gene>
<dbReference type="Pfam" id="PF04199">
    <property type="entry name" value="Cyclase"/>
    <property type="match status" value="1"/>
</dbReference>
<protein>
    <submittedName>
        <fullName evidence="1">Kynurenine formamidase</fullName>
        <ecNumber evidence="1">3.5.1.9</ecNumber>
    </submittedName>
</protein>
<dbReference type="OrthoDB" id="9777007at2"/>
<evidence type="ECO:0000313" key="1">
    <source>
        <dbReference type="EMBL" id="SUU87371.1"/>
    </source>
</evidence>
<organism evidence="1 2">
    <name type="scientific">Aminobacter aminovorans</name>
    <name type="common">Chelatobacter heintzii</name>
    <dbReference type="NCBI Taxonomy" id="83263"/>
    <lineage>
        <taxon>Bacteria</taxon>
        <taxon>Pseudomonadati</taxon>
        <taxon>Pseudomonadota</taxon>
        <taxon>Alphaproteobacteria</taxon>
        <taxon>Hyphomicrobiales</taxon>
        <taxon>Phyllobacteriaceae</taxon>
        <taxon>Aminobacter</taxon>
    </lineage>
</organism>
<dbReference type="GO" id="GO:0019441">
    <property type="term" value="P:L-tryptophan catabolic process to kynurenine"/>
    <property type="evidence" value="ECO:0007669"/>
    <property type="project" value="InterPro"/>
</dbReference>
<accession>A0A380WEP4</accession>
<dbReference type="RefSeq" id="WP_115729888.1">
    <property type="nucleotide sequence ID" value="NZ_BAAAVY010000015.1"/>
</dbReference>
<dbReference type="SUPFAM" id="SSF102198">
    <property type="entry name" value="Putative cyclase"/>
    <property type="match status" value="1"/>
</dbReference>
<dbReference type="GO" id="GO:0004061">
    <property type="term" value="F:arylformamidase activity"/>
    <property type="evidence" value="ECO:0007669"/>
    <property type="project" value="UniProtKB-EC"/>
</dbReference>
<proteinExistence type="predicted"/>
<keyword evidence="1" id="KW-0378">Hydrolase</keyword>
<dbReference type="Gene3D" id="3.50.30.50">
    <property type="entry name" value="Putative cyclase"/>
    <property type="match status" value="1"/>
</dbReference>
<dbReference type="EC" id="3.5.1.9" evidence="1"/>
<dbReference type="PANTHER" id="PTHR31118">
    <property type="entry name" value="CYCLASE-LIKE PROTEIN 2"/>
    <property type="match status" value="1"/>
</dbReference>
<dbReference type="EMBL" id="UFSM01000001">
    <property type="protein sequence ID" value="SUU87371.1"/>
    <property type="molecule type" value="Genomic_DNA"/>
</dbReference>
<dbReference type="InterPro" id="IPR007325">
    <property type="entry name" value="KFase/CYL"/>
</dbReference>
<dbReference type="Proteomes" id="UP000254701">
    <property type="component" value="Unassembled WGS sequence"/>
</dbReference>
<dbReference type="InterPro" id="IPR037175">
    <property type="entry name" value="KFase_sf"/>
</dbReference>
<reference evidence="1 2" key="1">
    <citation type="submission" date="2018-06" db="EMBL/GenBank/DDBJ databases">
        <authorList>
            <consortium name="Pathogen Informatics"/>
            <person name="Doyle S."/>
        </authorList>
    </citation>
    <scope>NUCLEOTIDE SEQUENCE [LARGE SCALE GENOMIC DNA]</scope>
    <source>
        <strain evidence="1 2">NCTC10684</strain>
    </source>
</reference>
<evidence type="ECO:0000313" key="2">
    <source>
        <dbReference type="Proteomes" id="UP000254701"/>
    </source>
</evidence>
<dbReference type="PANTHER" id="PTHR31118:SF12">
    <property type="entry name" value="CYCLASE-LIKE PROTEIN 2"/>
    <property type="match status" value="1"/>
</dbReference>
<sequence length="263" mass="27833">MTANQTLADFASAIATGAVQIVDLTAPLGPDTPVLYLPPDFARNTPKFKMHEISRYDANGPWWAWGWMELGEHTGTHFDAPVHWISGKDVAQGTTDTVSPQSFVAPCVVIDCSKEVAANSDFLLTADGVKAWEAVHGQIPRGAWVLMRSDWYPRNTSTEAFLNADENGPHTPGPSVDCVRLLVERGVLGFGNECVGTDAGSAVAMDPPFPAHSLLLEVGSYGLASLCNLDKLPATGAVLVVAPLKIVGGTGSPVRAFALAPRA</sequence>